<organism evidence="1">
    <name type="scientific">Spironucleus salmonicida</name>
    <dbReference type="NCBI Taxonomy" id="348837"/>
    <lineage>
        <taxon>Eukaryota</taxon>
        <taxon>Metamonada</taxon>
        <taxon>Diplomonadida</taxon>
        <taxon>Hexamitidae</taxon>
        <taxon>Hexamitinae</taxon>
        <taxon>Spironucleus</taxon>
    </lineage>
</organism>
<reference evidence="1 2" key="1">
    <citation type="journal article" date="2014" name="PLoS Genet.">
        <title>The Genome of Spironucleus salmonicida Highlights a Fish Pathogen Adapted to Fluctuating Environments.</title>
        <authorList>
            <person name="Xu F."/>
            <person name="Jerlstrom-Hultqvist J."/>
            <person name="Einarsson E."/>
            <person name="Astvaldsson A."/>
            <person name="Svard S.G."/>
            <person name="Andersson J.O."/>
        </authorList>
    </citation>
    <scope>NUCLEOTIDE SEQUENCE</scope>
    <source>
        <strain evidence="2">ATCC 50377</strain>
    </source>
</reference>
<evidence type="ECO:0000313" key="2">
    <source>
        <dbReference type="EMBL" id="KAH0574179.1"/>
    </source>
</evidence>
<accession>V6LHP4</accession>
<protein>
    <submittedName>
        <fullName evidence="1">Uncharacterized protein</fullName>
    </submittedName>
</protein>
<dbReference type="Proteomes" id="UP000018208">
    <property type="component" value="Unassembled WGS sequence"/>
</dbReference>
<name>V6LHP4_9EUKA</name>
<proteinExistence type="predicted"/>
<keyword evidence="3" id="KW-1185">Reference proteome</keyword>
<reference evidence="2" key="2">
    <citation type="submission" date="2020-12" db="EMBL/GenBank/DDBJ databases">
        <title>New Spironucleus salmonicida genome in near-complete chromosomes.</title>
        <authorList>
            <person name="Xu F."/>
            <person name="Kurt Z."/>
            <person name="Jimenez-Gonzalez A."/>
            <person name="Astvaldsson A."/>
            <person name="Andersson J.O."/>
            <person name="Svard S.G."/>
        </authorList>
    </citation>
    <scope>NUCLEOTIDE SEQUENCE</scope>
    <source>
        <strain evidence="2">ATCC 50377</strain>
    </source>
</reference>
<evidence type="ECO:0000313" key="1">
    <source>
        <dbReference type="EMBL" id="EST44095.1"/>
    </source>
</evidence>
<dbReference type="AlphaFoldDB" id="V6LHP4"/>
<dbReference type="EMBL" id="AUWU02000004">
    <property type="protein sequence ID" value="KAH0574179.1"/>
    <property type="molecule type" value="Genomic_DNA"/>
</dbReference>
<gene>
    <name evidence="1" type="ORF">SS50377_16094</name>
    <name evidence="2" type="ORF">SS50377_24126</name>
</gene>
<dbReference type="EMBL" id="KI546128">
    <property type="protein sequence ID" value="EST44095.1"/>
    <property type="molecule type" value="Genomic_DNA"/>
</dbReference>
<dbReference type="VEuPathDB" id="GiardiaDB:SS50377_24126"/>
<evidence type="ECO:0000313" key="3">
    <source>
        <dbReference type="Proteomes" id="UP000018208"/>
    </source>
</evidence>
<sequence>MIKKQDQISSLEIKQLQLEQEIDDNSLLNISQSLQSKLVQEQDLINIIDRLVVENQSIRNNEFVYNDKIIKDSLLEQLFESDNDVQIAMLQLSDKECQLQSMKKVDQEQTIIIKYLIEQQQTIDDDTSVYLKSQQDKQYAILETKYKNKITKLQNIIIQQQTIQ</sequence>